<keyword evidence="1" id="KW-0472">Membrane</keyword>
<name>A0A139GY48_9PEZI</name>
<comment type="caution">
    <text evidence="3">The sequence shown here is derived from an EMBL/GenBank/DDBJ whole genome shotgun (WGS) entry which is preliminary data.</text>
</comment>
<proteinExistence type="predicted"/>
<dbReference type="AlphaFoldDB" id="A0A139GY48"/>
<organism evidence="3 4">
    <name type="scientific">Pseudocercospora eumusae</name>
    <dbReference type="NCBI Taxonomy" id="321146"/>
    <lineage>
        <taxon>Eukaryota</taxon>
        <taxon>Fungi</taxon>
        <taxon>Dikarya</taxon>
        <taxon>Ascomycota</taxon>
        <taxon>Pezizomycotina</taxon>
        <taxon>Dothideomycetes</taxon>
        <taxon>Dothideomycetidae</taxon>
        <taxon>Mycosphaerellales</taxon>
        <taxon>Mycosphaerellaceae</taxon>
        <taxon>Pseudocercospora</taxon>
    </lineage>
</organism>
<dbReference type="Proteomes" id="UP000070133">
    <property type="component" value="Unassembled WGS sequence"/>
</dbReference>
<feature type="transmembrane region" description="Helical" evidence="1">
    <location>
        <begin position="94"/>
        <end position="115"/>
    </location>
</feature>
<protein>
    <recommendedName>
        <fullName evidence="2">DUF6594 domain-containing protein</fullName>
    </recommendedName>
</protein>
<sequence>MNIRARCAAYYMISKAKDASKAQIHDLQTWLEDRPNIVEEPELEFSECEDDLITARPHSLARSRWWPRRSSTVSQCGSATTSRAGSAHAKDGEVFAASAPMVSTAEVLMLVSPAWAMAFTCGETERIVIWGLFTVLFVGLAILNKRMTARNRFVAIAGQRLQALPVHAVLDRLRWQNQGSVAR</sequence>
<keyword evidence="4" id="KW-1185">Reference proteome</keyword>
<evidence type="ECO:0000313" key="3">
    <source>
        <dbReference type="EMBL" id="KXS95092.1"/>
    </source>
</evidence>
<dbReference type="EMBL" id="LFZN01000234">
    <property type="protein sequence ID" value="KXS95092.1"/>
    <property type="molecule type" value="Genomic_DNA"/>
</dbReference>
<dbReference type="Pfam" id="PF20237">
    <property type="entry name" value="DUF6594"/>
    <property type="match status" value="1"/>
</dbReference>
<keyword evidence="1" id="KW-1133">Transmembrane helix</keyword>
<feature type="transmembrane region" description="Helical" evidence="1">
    <location>
        <begin position="127"/>
        <end position="143"/>
    </location>
</feature>
<gene>
    <name evidence="3" type="ORF">AC578_9596</name>
</gene>
<reference evidence="3 4" key="1">
    <citation type="submission" date="2015-07" db="EMBL/GenBank/DDBJ databases">
        <title>Comparative genomics of the Sigatoka disease complex on banana suggests a link between parallel evolutionary changes in Pseudocercospora fijiensis and Pseudocercospora eumusae and increased virulence on the banana host.</title>
        <authorList>
            <person name="Chang T.-C."/>
            <person name="Salvucci A."/>
            <person name="Crous P.W."/>
            <person name="Stergiopoulos I."/>
        </authorList>
    </citation>
    <scope>NUCLEOTIDE SEQUENCE [LARGE SCALE GENOMIC DNA]</scope>
    <source>
        <strain evidence="3 4">CBS 114824</strain>
    </source>
</reference>
<dbReference type="InterPro" id="IPR046529">
    <property type="entry name" value="DUF6594"/>
</dbReference>
<keyword evidence="1" id="KW-0812">Transmembrane</keyword>
<evidence type="ECO:0000313" key="4">
    <source>
        <dbReference type="Proteomes" id="UP000070133"/>
    </source>
</evidence>
<evidence type="ECO:0000259" key="2">
    <source>
        <dbReference type="Pfam" id="PF20237"/>
    </source>
</evidence>
<evidence type="ECO:0000256" key="1">
    <source>
        <dbReference type="SAM" id="Phobius"/>
    </source>
</evidence>
<feature type="domain" description="DUF6594" evidence="2">
    <location>
        <begin position="10"/>
        <end position="157"/>
    </location>
</feature>
<accession>A0A139GY48</accession>